<protein>
    <recommendedName>
        <fullName evidence="7">Major facilitator superfamily (MFS) profile domain-containing protein</fullName>
    </recommendedName>
</protein>
<evidence type="ECO:0000313" key="8">
    <source>
        <dbReference type="EMBL" id="KAK5707689.1"/>
    </source>
</evidence>
<dbReference type="GO" id="GO:0022857">
    <property type="term" value="F:transmembrane transporter activity"/>
    <property type="evidence" value="ECO:0007669"/>
    <property type="project" value="InterPro"/>
</dbReference>
<comment type="caution">
    <text evidence="8">The sequence shown here is derived from an EMBL/GenBank/DDBJ whole genome shotgun (WGS) entry which is preliminary data.</text>
</comment>
<dbReference type="PROSITE" id="PS50850">
    <property type="entry name" value="MFS"/>
    <property type="match status" value="1"/>
</dbReference>
<dbReference type="AlphaFoldDB" id="A0AAN7ZWA8"/>
<comment type="subcellular location">
    <subcellularLocation>
        <location evidence="1">Membrane</location>
        <topology evidence="1">Multi-pass membrane protein</topology>
    </subcellularLocation>
</comment>
<evidence type="ECO:0000256" key="1">
    <source>
        <dbReference type="ARBA" id="ARBA00004141"/>
    </source>
</evidence>
<feature type="transmembrane region" description="Helical" evidence="6">
    <location>
        <begin position="36"/>
        <end position="56"/>
    </location>
</feature>
<evidence type="ECO:0000256" key="4">
    <source>
        <dbReference type="ARBA" id="ARBA00022989"/>
    </source>
</evidence>
<proteinExistence type="predicted"/>
<name>A0AAN7ZWA8_9PEZI</name>
<keyword evidence="2" id="KW-0813">Transport</keyword>
<evidence type="ECO:0000259" key="7">
    <source>
        <dbReference type="PROSITE" id="PS50850"/>
    </source>
</evidence>
<dbReference type="FunFam" id="1.20.1250.20:FF:000013">
    <property type="entry name" value="MFS general substrate transporter"/>
    <property type="match status" value="1"/>
</dbReference>
<dbReference type="Gene3D" id="1.20.1250.20">
    <property type="entry name" value="MFS general substrate transporter like domains"/>
    <property type="match status" value="1"/>
</dbReference>
<organism evidence="8 9">
    <name type="scientific">Elasticomyces elasticus</name>
    <dbReference type="NCBI Taxonomy" id="574655"/>
    <lineage>
        <taxon>Eukaryota</taxon>
        <taxon>Fungi</taxon>
        <taxon>Dikarya</taxon>
        <taxon>Ascomycota</taxon>
        <taxon>Pezizomycotina</taxon>
        <taxon>Dothideomycetes</taxon>
        <taxon>Dothideomycetidae</taxon>
        <taxon>Mycosphaerellales</taxon>
        <taxon>Teratosphaeriaceae</taxon>
        <taxon>Elasticomyces</taxon>
    </lineage>
</organism>
<dbReference type="Proteomes" id="UP001310594">
    <property type="component" value="Unassembled WGS sequence"/>
</dbReference>
<feature type="domain" description="Major facilitator superfamily (MFS) profile" evidence="7">
    <location>
        <begin position="1"/>
        <end position="217"/>
    </location>
</feature>
<feature type="transmembrane region" description="Helical" evidence="6">
    <location>
        <begin position="126"/>
        <end position="147"/>
    </location>
</feature>
<evidence type="ECO:0000256" key="3">
    <source>
        <dbReference type="ARBA" id="ARBA00022692"/>
    </source>
</evidence>
<feature type="transmembrane region" description="Helical" evidence="6">
    <location>
        <begin position="63"/>
        <end position="84"/>
    </location>
</feature>
<feature type="transmembrane region" description="Helical" evidence="6">
    <location>
        <begin position="90"/>
        <end position="114"/>
    </location>
</feature>
<evidence type="ECO:0000313" key="9">
    <source>
        <dbReference type="Proteomes" id="UP001310594"/>
    </source>
</evidence>
<keyword evidence="4 6" id="KW-1133">Transmembrane helix</keyword>
<accession>A0AAN7ZWA8</accession>
<reference evidence="8" key="1">
    <citation type="submission" date="2023-08" db="EMBL/GenBank/DDBJ databases">
        <title>Black Yeasts Isolated from many extreme environments.</title>
        <authorList>
            <person name="Coleine C."/>
            <person name="Stajich J.E."/>
            <person name="Selbmann L."/>
        </authorList>
    </citation>
    <scope>NUCLEOTIDE SEQUENCE</scope>
    <source>
        <strain evidence="8">CCFEE 5810</strain>
    </source>
</reference>
<gene>
    <name evidence="8" type="ORF">LTR97_000227</name>
</gene>
<dbReference type="PANTHER" id="PTHR43791">
    <property type="entry name" value="PERMEASE-RELATED"/>
    <property type="match status" value="1"/>
</dbReference>
<dbReference type="EMBL" id="JAVRQU010000001">
    <property type="protein sequence ID" value="KAK5707689.1"/>
    <property type="molecule type" value="Genomic_DNA"/>
</dbReference>
<sequence>MQVIIYWGDAVTLYGFTYTVPSIINELGYSAANAQLLTVPIYVLGIISVLLFAWLSDRQQVRWIYIIGPYSIAMVGFIALLVIPHPRFPGLTYAFLFAIPAGVYPPLIGILSWIGNNLGPSWKRAVGMAMLISMGNLGGAIGSNIYIQQQAPNYWLGYGFSLGILLAANICTVILRLVYIRENKLRDAMKEEDIREKYGEEELLAMGDKSPLYRYVV</sequence>
<evidence type="ECO:0000256" key="2">
    <source>
        <dbReference type="ARBA" id="ARBA00022448"/>
    </source>
</evidence>
<evidence type="ECO:0000256" key="5">
    <source>
        <dbReference type="ARBA" id="ARBA00023136"/>
    </source>
</evidence>
<keyword evidence="3 6" id="KW-0812">Transmembrane</keyword>
<dbReference type="InterPro" id="IPR036259">
    <property type="entry name" value="MFS_trans_sf"/>
</dbReference>
<keyword evidence="5 6" id="KW-0472">Membrane</keyword>
<evidence type="ECO:0000256" key="6">
    <source>
        <dbReference type="SAM" id="Phobius"/>
    </source>
</evidence>
<dbReference type="GO" id="GO:0016020">
    <property type="term" value="C:membrane"/>
    <property type="evidence" value="ECO:0007669"/>
    <property type="project" value="UniProtKB-SubCell"/>
</dbReference>
<dbReference type="SUPFAM" id="SSF103473">
    <property type="entry name" value="MFS general substrate transporter"/>
    <property type="match status" value="1"/>
</dbReference>
<feature type="transmembrane region" description="Helical" evidence="6">
    <location>
        <begin position="159"/>
        <end position="179"/>
    </location>
</feature>
<dbReference type="PANTHER" id="PTHR43791:SF18">
    <property type="entry name" value="NICOTINIC ACID TRANSPORTER TNA1, PUTATIVE (AFU_ORTHOLOGUE AFUA_3G03820)-RELATED"/>
    <property type="match status" value="1"/>
</dbReference>
<dbReference type="InterPro" id="IPR020846">
    <property type="entry name" value="MFS_dom"/>
</dbReference>